<evidence type="ECO:0000256" key="3">
    <source>
        <dbReference type="ARBA" id="ARBA00022975"/>
    </source>
</evidence>
<dbReference type="InterPro" id="IPR020545">
    <property type="entry name" value="Asp_carbamoyltransf_reg_N"/>
</dbReference>
<keyword evidence="2" id="KW-0862">Zinc</keyword>
<dbReference type="InterPro" id="IPR036792">
    <property type="entry name" value="Asp_carbatrfase_reg_C_sf"/>
</dbReference>
<feature type="domain" description="Aspartate carbamoyltransferase regulatory subunit C-terminal" evidence="5">
    <location>
        <begin position="95"/>
        <end position="140"/>
    </location>
</feature>
<evidence type="ECO:0000313" key="6">
    <source>
        <dbReference type="EMBL" id="MFD0705011.1"/>
    </source>
</evidence>
<dbReference type="InterPro" id="IPR036793">
    <property type="entry name" value="Asp_carbatrfase_reg_N_sf"/>
</dbReference>
<dbReference type="NCBIfam" id="NF002063">
    <property type="entry name" value="PRK00893.1-3"/>
    <property type="match status" value="1"/>
</dbReference>
<evidence type="ECO:0000259" key="4">
    <source>
        <dbReference type="Pfam" id="PF01948"/>
    </source>
</evidence>
<gene>
    <name evidence="6" type="ORF">ACFQY8_04550</name>
</gene>
<dbReference type="Proteomes" id="UP001597036">
    <property type="component" value="Unassembled WGS sequence"/>
</dbReference>
<dbReference type="PANTHER" id="PTHR35805">
    <property type="entry name" value="ASPARTATE CARBAMOYLTRANSFERASE REGULATORY CHAIN"/>
    <property type="match status" value="1"/>
</dbReference>
<feature type="domain" description="Aspartate carbamoyltransferase regulatory subunit N-terminal" evidence="4">
    <location>
        <begin position="1"/>
        <end position="88"/>
    </location>
</feature>
<dbReference type="InterPro" id="IPR020542">
    <property type="entry name" value="Asp_carbamoyltrfase_reg_C"/>
</dbReference>
<dbReference type="InterPro" id="IPR002801">
    <property type="entry name" value="Asp_carbamoylTrfase_reg"/>
</dbReference>
<dbReference type="SUPFAM" id="SSF54893">
    <property type="entry name" value="Aspartate carbamoyltransferase, Regulatory-chain, N-terminal domain"/>
    <property type="match status" value="1"/>
</dbReference>
<sequence>MQVTSITDGIIIDHVPAGHALKALKLLGIDPRHTRLALIMNTDSHTLGTKDIVKIESEIEIDLNVLALVAPGATVNIVRNGSIVSKTTPQLPEHVTNVITCVNPRCVTTVERGLKQQFHMVRSHDDERGVQYRCDYCDEEAQL</sequence>
<organism evidence="6 7">
    <name type="scientific">Alloscardovia venturai</name>
    <dbReference type="NCBI Taxonomy" id="1769421"/>
    <lineage>
        <taxon>Bacteria</taxon>
        <taxon>Bacillati</taxon>
        <taxon>Actinomycetota</taxon>
        <taxon>Actinomycetes</taxon>
        <taxon>Bifidobacteriales</taxon>
        <taxon>Bifidobacteriaceae</taxon>
        <taxon>Alloscardovia</taxon>
    </lineage>
</organism>
<keyword evidence="7" id="KW-1185">Reference proteome</keyword>
<evidence type="ECO:0000256" key="1">
    <source>
        <dbReference type="ARBA" id="ARBA00022723"/>
    </source>
</evidence>
<evidence type="ECO:0000259" key="5">
    <source>
        <dbReference type="Pfam" id="PF02748"/>
    </source>
</evidence>
<dbReference type="PANTHER" id="PTHR35805:SF1">
    <property type="entry name" value="ASPARTATE CARBAMOYLTRANSFERASE REGULATORY CHAIN"/>
    <property type="match status" value="1"/>
</dbReference>
<dbReference type="Pfam" id="PF02748">
    <property type="entry name" value="PyrI_C"/>
    <property type="match status" value="1"/>
</dbReference>
<evidence type="ECO:0000256" key="2">
    <source>
        <dbReference type="ARBA" id="ARBA00022833"/>
    </source>
</evidence>
<dbReference type="Gene3D" id="3.30.70.140">
    <property type="entry name" value="Aspartate carbamoyltransferase regulatory subunit, N-terminal domain"/>
    <property type="match status" value="1"/>
</dbReference>
<protein>
    <submittedName>
        <fullName evidence="6">Aspartate carbamoyltransferase regulatory subunit</fullName>
    </submittedName>
</protein>
<comment type="caution">
    <text evidence="6">The sequence shown here is derived from an EMBL/GenBank/DDBJ whole genome shotgun (WGS) entry which is preliminary data.</text>
</comment>
<accession>A0ABW2Y5J4</accession>
<reference evidence="7" key="1">
    <citation type="journal article" date="2019" name="Int. J. Syst. Evol. Microbiol.">
        <title>The Global Catalogue of Microorganisms (GCM) 10K type strain sequencing project: providing services to taxonomists for standard genome sequencing and annotation.</title>
        <authorList>
            <consortium name="The Broad Institute Genomics Platform"/>
            <consortium name="The Broad Institute Genome Sequencing Center for Infectious Disease"/>
            <person name="Wu L."/>
            <person name="Ma J."/>
        </authorList>
    </citation>
    <scope>NUCLEOTIDE SEQUENCE [LARGE SCALE GENOMIC DNA]</scope>
    <source>
        <strain evidence="7">CCM 8604</strain>
    </source>
</reference>
<dbReference type="SUPFAM" id="SSF57825">
    <property type="entry name" value="Aspartate carbamoyltransferase, Regulatory-chain, C-terminal domain"/>
    <property type="match status" value="1"/>
</dbReference>
<dbReference type="Gene3D" id="2.30.30.20">
    <property type="entry name" value="Aspartate carbamoyltransferase regulatory subunit, C-terminal domain"/>
    <property type="match status" value="1"/>
</dbReference>
<name>A0ABW2Y5J4_9BIFI</name>
<dbReference type="Pfam" id="PF01948">
    <property type="entry name" value="PyrI"/>
    <property type="match status" value="1"/>
</dbReference>
<keyword evidence="1" id="KW-0479">Metal-binding</keyword>
<keyword evidence="3" id="KW-0665">Pyrimidine biosynthesis</keyword>
<evidence type="ECO:0000313" key="7">
    <source>
        <dbReference type="Proteomes" id="UP001597036"/>
    </source>
</evidence>
<proteinExistence type="predicted"/>
<dbReference type="RefSeq" id="WP_377938713.1">
    <property type="nucleotide sequence ID" value="NZ_JBHTHQ010000021.1"/>
</dbReference>
<dbReference type="EMBL" id="JBHTHQ010000021">
    <property type="protein sequence ID" value="MFD0705011.1"/>
    <property type="molecule type" value="Genomic_DNA"/>
</dbReference>